<accession>A0A0N1HTM4</accession>
<gene>
    <name evidence="3" type="ORF">AB675_11588</name>
</gene>
<keyword evidence="4" id="KW-1185">Reference proteome</keyword>
<dbReference type="Proteomes" id="UP000038010">
    <property type="component" value="Unassembled WGS sequence"/>
</dbReference>
<dbReference type="PANTHER" id="PTHR42972:SF8">
    <property type="entry name" value="POLYHYDROXYBUTYRATE DEPOLYMERASE"/>
    <property type="match status" value="1"/>
</dbReference>
<reference evidence="3 4" key="1">
    <citation type="submission" date="2015-06" db="EMBL/GenBank/DDBJ databases">
        <title>Draft genome of the ant-associated black yeast Phialophora attae CBS 131958.</title>
        <authorList>
            <person name="Moreno L.F."/>
            <person name="Stielow B.J."/>
            <person name="de Hoog S."/>
            <person name="Vicente V.A."/>
            <person name="Weiss V.A."/>
            <person name="de Vries M."/>
            <person name="Cruz L.M."/>
            <person name="Souza E.M."/>
        </authorList>
    </citation>
    <scope>NUCLEOTIDE SEQUENCE [LARGE SCALE GENOMIC DNA]</scope>
    <source>
        <strain evidence="3 4">CBS 131958</strain>
    </source>
</reference>
<evidence type="ECO:0000313" key="4">
    <source>
        <dbReference type="Proteomes" id="UP000038010"/>
    </source>
</evidence>
<evidence type="ECO:0000313" key="3">
    <source>
        <dbReference type="EMBL" id="KPI39932.1"/>
    </source>
</evidence>
<dbReference type="VEuPathDB" id="FungiDB:AB675_11588"/>
<comment type="caution">
    <text evidence="3">The sequence shown here is derived from an EMBL/GenBank/DDBJ whole genome shotgun (WGS) entry which is preliminary data.</text>
</comment>
<dbReference type="Gene3D" id="3.40.50.1820">
    <property type="entry name" value="alpha/beta hydrolase"/>
    <property type="match status" value="2"/>
</dbReference>
<dbReference type="OrthoDB" id="6020543at2759"/>
<dbReference type="GeneID" id="28732329"/>
<name>A0A0N1HTM4_9EURO</name>
<organism evidence="3 4">
    <name type="scientific">Cyphellophora attinorum</name>
    <dbReference type="NCBI Taxonomy" id="1664694"/>
    <lineage>
        <taxon>Eukaryota</taxon>
        <taxon>Fungi</taxon>
        <taxon>Dikarya</taxon>
        <taxon>Ascomycota</taxon>
        <taxon>Pezizomycotina</taxon>
        <taxon>Eurotiomycetes</taxon>
        <taxon>Chaetothyriomycetidae</taxon>
        <taxon>Chaetothyriales</taxon>
        <taxon>Cyphellophoraceae</taxon>
        <taxon>Cyphellophora</taxon>
    </lineage>
</organism>
<feature type="chain" id="PRO_5005873565" description="Carboxylic ester hydrolase" evidence="2">
    <location>
        <begin position="19"/>
        <end position="419"/>
    </location>
</feature>
<feature type="region of interest" description="Disordered" evidence="1">
    <location>
        <begin position="242"/>
        <end position="270"/>
    </location>
</feature>
<dbReference type="STRING" id="1664694.A0A0N1HTM4"/>
<dbReference type="AlphaFoldDB" id="A0A0N1HTM4"/>
<dbReference type="InterPro" id="IPR029058">
    <property type="entry name" value="AB_hydrolase_fold"/>
</dbReference>
<dbReference type="PANTHER" id="PTHR42972">
    <property type="entry name" value="TOL-PAL SYSTEM PROTEIN TOLB"/>
    <property type="match status" value="1"/>
</dbReference>
<evidence type="ECO:0008006" key="5">
    <source>
        <dbReference type="Google" id="ProtNLM"/>
    </source>
</evidence>
<keyword evidence="2" id="KW-0732">Signal</keyword>
<evidence type="ECO:0000256" key="2">
    <source>
        <dbReference type="SAM" id="SignalP"/>
    </source>
</evidence>
<dbReference type="RefSeq" id="XP_017999895.1">
    <property type="nucleotide sequence ID" value="XM_018140448.1"/>
</dbReference>
<protein>
    <recommendedName>
        <fullName evidence="5">Carboxylic ester hydrolase</fullName>
    </recommendedName>
</protein>
<evidence type="ECO:0000256" key="1">
    <source>
        <dbReference type="SAM" id="MobiDB-lite"/>
    </source>
</evidence>
<proteinExistence type="predicted"/>
<dbReference type="EMBL" id="LFJN01000013">
    <property type="protein sequence ID" value="KPI39932.1"/>
    <property type="molecule type" value="Genomic_DNA"/>
</dbReference>
<dbReference type="SUPFAM" id="SSF53474">
    <property type="entry name" value="alpha/beta-Hydrolases"/>
    <property type="match status" value="1"/>
</dbReference>
<feature type="signal peptide" evidence="2">
    <location>
        <begin position="1"/>
        <end position="18"/>
    </location>
</feature>
<sequence length="419" mass="45814">MLAGYLVVLLAQSTMISAQGPLGSFNIEPSSISVSGFSSGGFMAAQLGIAYSSLFQSGFGVFAGGPYDCARDQDNFQNCMFNATPMITQPIANVKSFGADGSIDPLTNLLDRRVYLQAGALDDVIGLSITNLLHLQLLQFTKAENVVFVTLADAGHAMPTDQDSKVEGFSPCNESISPYISNCGYDGAGAVLKWLYGNLNERNDLIEGSGSLTPFLQTGPLGAPGLADTGYIYIPETCQRRHQQQHHAAPHTDDGHFPRPRSRSPPPPRPCKLHLALHGCTMNVQTIGDLFIAHAGYNAWADTNDMIVLYPQTTTDNETYDTWSGHIANENACFDWIGQYGDSDRRLDSGGGEHMRAIVAMVRRVAGLDEEAQSGKGKDDEERLRAWGRSWDELETRQPTPQPQPRMPVSYKWWHMIVP</sequence>